<organism evidence="13 14">
    <name type="scientific">Pseudonocardia tropica</name>
    <dbReference type="NCBI Taxonomy" id="681289"/>
    <lineage>
        <taxon>Bacteria</taxon>
        <taxon>Bacillati</taxon>
        <taxon>Actinomycetota</taxon>
        <taxon>Actinomycetes</taxon>
        <taxon>Pseudonocardiales</taxon>
        <taxon>Pseudonocardiaceae</taxon>
        <taxon>Pseudonocardia</taxon>
    </lineage>
</organism>
<feature type="domain" description="Alpha-D-phosphohexomutase C-terminal" evidence="9">
    <location>
        <begin position="375"/>
        <end position="439"/>
    </location>
</feature>
<dbReference type="InterPro" id="IPR016066">
    <property type="entry name" value="A-D-PHexomutase_CS"/>
</dbReference>
<dbReference type="GO" id="GO:0008966">
    <property type="term" value="F:phosphoglucosamine mutase activity"/>
    <property type="evidence" value="ECO:0007669"/>
    <property type="project" value="UniProtKB-EC"/>
</dbReference>
<dbReference type="Pfam" id="PF02880">
    <property type="entry name" value="PGM_PMM_III"/>
    <property type="match status" value="1"/>
</dbReference>
<evidence type="ECO:0000256" key="2">
    <source>
        <dbReference type="ARBA" id="ARBA00022553"/>
    </source>
</evidence>
<dbReference type="Gene3D" id="3.40.120.10">
    <property type="entry name" value="Alpha-D-Glucose-1,6-Bisphosphate, subunit A, domain 3"/>
    <property type="match status" value="3"/>
</dbReference>
<keyword evidence="3 6" id="KW-0479">Metal-binding</keyword>
<feature type="binding site" evidence="6">
    <location>
        <position position="240"/>
    </location>
    <ligand>
        <name>Mg(2+)</name>
        <dbReference type="ChEBI" id="CHEBI:18420"/>
    </ligand>
</feature>
<feature type="domain" description="Alpha-D-phosphohexomutase alpha/beta/alpha" evidence="11">
    <location>
        <begin position="159"/>
        <end position="253"/>
    </location>
</feature>
<dbReference type="EC" id="5.4.2.10" evidence="6 8"/>
<dbReference type="PRINTS" id="PR00509">
    <property type="entry name" value="PGMPMM"/>
</dbReference>
<dbReference type="Pfam" id="PF02879">
    <property type="entry name" value="PGM_PMM_II"/>
    <property type="match status" value="1"/>
</dbReference>
<gene>
    <name evidence="6 13" type="primary">glmM</name>
    <name evidence="13" type="ORF">WHI96_15320</name>
</gene>
<dbReference type="SUPFAM" id="SSF55957">
    <property type="entry name" value="Phosphoglucomutase, C-terminal domain"/>
    <property type="match status" value="1"/>
</dbReference>
<dbReference type="InterPro" id="IPR005846">
    <property type="entry name" value="A-D-PHexomutase_a/b/a-III"/>
</dbReference>
<dbReference type="RefSeq" id="WP_345643960.1">
    <property type="nucleotide sequence ID" value="NZ_BAABLY010000023.1"/>
</dbReference>
<evidence type="ECO:0000259" key="12">
    <source>
        <dbReference type="Pfam" id="PF02880"/>
    </source>
</evidence>
<keyword evidence="5 6" id="KW-0413">Isomerase</keyword>
<evidence type="ECO:0000256" key="1">
    <source>
        <dbReference type="ARBA" id="ARBA00010231"/>
    </source>
</evidence>
<dbReference type="HAMAP" id="MF_01554_B">
    <property type="entry name" value="GlmM_B"/>
    <property type="match status" value="1"/>
</dbReference>
<dbReference type="InterPro" id="IPR006352">
    <property type="entry name" value="GlmM_bact"/>
</dbReference>
<dbReference type="Gene3D" id="3.30.310.50">
    <property type="entry name" value="Alpha-D-phosphohexomutase, C-terminal domain"/>
    <property type="match status" value="1"/>
</dbReference>
<dbReference type="PROSITE" id="PS00710">
    <property type="entry name" value="PGM_PMM"/>
    <property type="match status" value="1"/>
</dbReference>
<dbReference type="EMBL" id="JBEDNP010000008">
    <property type="protein sequence ID" value="MEQ3540196.1"/>
    <property type="molecule type" value="Genomic_DNA"/>
</dbReference>
<feature type="domain" description="Alpha-D-phosphohexomutase alpha/beta/alpha" evidence="12">
    <location>
        <begin position="257"/>
        <end position="364"/>
    </location>
</feature>
<dbReference type="InterPro" id="IPR005841">
    <property type="entry name" value="Alpha-D-phosphohexomutase_SF"/>
</dbReference>
<evidence type="ECO:0000256" key="6">
    <source>
        <dbReference type="HAMAP-Rule" id="MF_01554"/>
    </source>
</evidence>
<dbReference type="NCBIfam" id="TIGR01455">
    <property type="entry name" value="glmM"/>
    <property type="match status" value="1"/>
</dbReference>
<evidence type="ECO:0000256" key="4">
    <source>
        <dbReference type="ARBA" id="ARBA00022842"/>
    </source>
</evidence>
<keyword evidence="2 6" id="KW-0597">Phosphoprotein</keyword>
<dbReference type="InterPro" id="IPR005843">
    <property type="entry name" value="A-D-PHexomutase_C"/>
</dbReference>
<evidence type="ECO:0000313" key="14">
    <source>
        <dbReference type="Proteomes" id="UP001464923"/>
    </source>
</evidence>
<dbReference type="InterPro" id="IPR036900">
    <property type="entry name" value="A-D-PHexomutase_C_sf"/>
</dbReference>
<feature type="binding site" evidence="6">
    <location>
        <position position="242"/>
    </location>
    <ligand>
        <name>Mg(2+)</name>
        <dbReference type="ChEBI" id="CHEBI:18420"/>
    </ligand>
</feature>
<protein>
    <recommendedName>
        <fullName evidence="6 8">Phosphoglucosamine mutase</fullName>
        <ecNumber evidence="6 8">5.4.2.10</ecNumber>
    </recommendedName>
</protein>
<comment type="catalytic activity">
    <reaction evidence="6 8">
        <text>alpha-D-glucosamine 1-phosphate = D-glucosamine 6-phosphate</text>
        <dbReference type="Rhea" id="RHEA:23424"/>
        <dbReference type="ChEBI" id="CHEBI:58516"/>
        <dbReference type="ChEBI" id="CHEBI:58725"/>
        <dbReference type="EC" id="5.4.2.10"/>
    </reaction>
</comment>
<dbReference type="PANTHER" id="PTHR42946">
    <property type="entry name" value="PHOSPHOHEXOSE MUTASE"/>
    <property type="match status" value="1"/>
</dbReference>
<dbReference type="InterPro" id="IPR005845">
    <property type="entry name" value="A-D-PHexomutase_a/b/a-II"/>
</dbReference>
<evidence type="ECO:0000259" key="11">
    <source>
        <dbReference type="Pfam" id="PF02879"/>
    </source>
</evidence>
<evidence type="ECO:0000259" key="9">
    <source>
        <dbReference type="Pfam" id="PF00408"/>
    </source>
</evidence>
<comment type="cofactor">
    <cofactor evidence="6">
        <name>Mg(2+)</name>
        <dbReference type="ChEBI" id="CHEBI:18420"/>
    </cofactor>
    <text evidence="6">Binds 1 Mg(2+) ion per subunit.</text>
</comment>
<comment type="caution">
    <text evidence="13">The sequence shown here is derived from an EMBL/GenBank/DDBJ whole genome shotgun (WGS) entry which is preliminary data.</text>
</comment>
<proteinExistence type="inferred from homology"/>
<feature type="binding site" description="via phosphate group" evidence="6">
    <location>
        <position position="102"/>
    </location>
    <ligand>
        <name>Mg(2+)</name>
        <dbReference type="ChEBI" id="CHEBI:18420"/>
    </ligand>
</feature>
<dbReference type="CDD" id="cd05802">
    <property type="entry name" value="GlmM"/>
    <property type="match status" value="1"/>
</dbReference>
<reference evidence="13 14" key="1">
    <citation type="submission" date="2024-03" db="EMBL/GenBank/DDBJ databases">
        <title>Draft genome sequence of Pseudonocardia tropica JCM 19149.</title>
        <authorList>
            <person name="Butdee W."/>
            <person name="Duangmal K."/>
        </authorList>
    </citation>
    <scope>NUCLEOTIDE SEQUENCE [LARGE SCALE GENOMIC DNA]</scope>
    <source>
        <strain evidence="13 14">JCM 19149</strain>
    </source>
</reference>
<dbReference type="Proteomes" id="UP001464923">
    <property type="component" value="Unassembled WGS sequence"/>
</dbReference>
<comment type="PTM">
    <text evidence="6">Activated by phosphorylation.</text>
</comment>
<accession>A0ABV1JWZ7</accession>
<feature type="binding site" evidence="6">
    <location>
        <position position="244"/>
    </location>
    <ligand>
        <name>Mg(2+)</name>
        <dbReference type="ChEBI" id="CHEBI:18420"/>
    </ligand>
</feature>
<keyword evidence="4 6" id="KW-0460">Magnesium</keyword>
<dbReference type="InterPro" id="IPR016055">
    <property type="entry name" value="A-D-PHexomutase_a/b/a-I/II/III"/>
</dbReference>
<dbReference type="SUPFAM" id="SSF53738">
    <property type="entry name" value="Phosphoglucomutase, first 3 domains"/>
    <property type="match status" value="3"/>
</dbReference>
<keyword evidence="14" id="KW-1185">Reference proteome</keyword>
<feature type="domain" description="Alpha-D-phosphohexomutase alpha/beta/alpha" evidence="10">
    <location>
        <begin position="3"/>
        <end position="134"/>
    </location>
</feature>
<dbReference type="InterPro" id="IPR005844">
    <property type="entry name" value="A-D-PHexomutase_a/b/a-I"/>
</dbReference>
<comment type="function">
    <text evidence="6 8">Catalyzes the conversion of glucosamine-6-phosphate to glucosamine-1-phosphate.</text>
</comment>
<evidence type="ECO:0000259" key="10">
    <source>
        <dbReference type="Pfam" id="PF02878"/>
    </source>
</evidence>
<name>A0ABV1JWZ7_9PSEU</name>
<comment type="similarity">
    <text evidence="1 6 7">Belongs to the phosphohexose mutase family.</text>
</comment>
<feature type="active site" description="Phosphoserine intermediate" evidence="6">
    <location>
        <position position="102"/>
    </location>
</feature>
<evidence type="ECO:0000256" key="7">
    <source>
        <dbReference type="RuleBase" id="RU004326"/>
    </source>
</evidence>
<evidence type="ECO:0000256" key="3">
    <source>
        <dbReference type="ARBA" id="ARBA00022723"/>
    </source>
</evidence>
<dbReference type="PANTHER" id="PTHR42946:SF1">
    <property type="entry name" value="PHOSPHOGLUCOMUTASE (ALPHA-D-GLUCOSE-1,6-BISPHOSPHATE-DEPENDENT)"/>
    <property type="match status" value="1"/>
</dbReference>
<evidence type="ECO:0000256" key="5">
    <source>
        <dbReference type="ARBA" id="ARBA00023235"/>
    </source>
</evidence>
<dbReference type="InterPro" id="IPR050060">
    <property type="entry name" value="Phosphoglucosamine_mutase"/>
</dbReference>
<dbReference type="Pfam" id="PF02878">
    <property type="entry name" value="PGM_PMM_I"/>
    <property type="match status" value="1"/>
</dbReference>
<sequence length="445" mass="45019">MPRLFGTDGVRGLANGELLTPEFAVGVCASAARTLSNGSGRRPLAVVGRDPRASGEMLEAAVVAGLTSAGADAIRVGVLPTPGVAHLVAETGADLGVMISASHNPMPDNGIKLFAAGGHKLPDDVEDAIEQQLAAGLGARPTGEGIGRVWDAPDATDVYVAHLLSAAPGSLSGLRVVVDCAHGAAALAAPEAYRQAGADVIALHAEPDGLNINDGVGSTHLELLRAAVLEHGADLGIAHDGDADRCLAVDGTGAVVDGDRIMAVLALAMRDAGELAHDTLVATVMSNLGLHIAMREAGITLDTTKVGDRYVLERLREGGFTLGGEQSGHVVLPGHATTGDGLLTALRLMSRVAQTGTSLAELASVVTVLPQVLRNVAVADKDAVAASADVAEAVAKAEVELGDTGRVLLRPSGTEQLVRVMVEAPSEGEADAVAGRLAEVVAAAR</sequence>
<evidence type="ECO:0000313" key="13">
    <source>
        <dbReference type="EMBL" id="MEQ3540196.1"/>
    </source>
</evidence>
<evidence type="ECO:0000256" key="8">
    <source>
        <dbReference type="RuleBase" id="RU004327"/>
    </source>
</evidence>
<dbReference type="Pfam" id="PF00408">
    <property type="entry name" value="PGM_PMM_IV"/>
    <property type="match status" value="1"/>
</dbReference>
<feature type="modified residue" description="Phosphoserine" evidence="6">
    <location>
        <position position="102"/>
    </location>
</feature>